<keyword evidence="3" id="KW-1185">Reference proteome</keyword>
<comment type="caution">
    <text evidence="2">The sequence shown here is derived from an EMBL/GenBank/DDBJ whole genome shotgun (WGS) entry which is preliminary data.</text>
</comment>
<dbReference type="RefSeq" id="XP_056471057.1">
    <property type="nucleotide sequence ID" value="XM_056620251.1"/>
</dbReference>
<organism evidence="2 3">
    <name type="scientific">Penicillium argentinense</name>
    <dbReference type="NCBI Taxonomy" id="1131581"/>
    <lineage>
        <taxon>Eukaryota</taxon>
        <taxon>Fungi</taxon>
        <taxon>Dikarya</taxon>
        <taxon>Ascomycota</taxon>
        <taxon>Pezizomycotina</taxon>
        <taxon>Eurotiomycetes</taxon>
        <taxon>Eurotiomycetidae</taxon>
        <taxon>Eurotiales</taxon>
        <taxon>Aspergillaceae</taxon>
        <taxon>Penicillium</taxon>
    </lineage>
</organism>
<feature type="region of interest" description="Disordered" evidence="1">
    <location>
        <begin position="1"/>
        <end position="57"/>
    </location>
</feature>
<protein>
    <submittedName>
        <fullName evidence="2">tRNA processing endoribonuclease</fullName>
    </submittedName>
</protein>
<sequence>MSTVHSARQGMPSATDSQAQESPAKNRQNDSILPIPTPPQSLVSTSSTTKRKHEDPQTFVFPQASKAIRFNPLPTEVISPGGDIWPPVDTAEMLCSIYRNELSIHFPFVTPPNKPVPELQTNHPCLFKAMVMAASYQNRALQMQGVQL</sequence>
<evidence type="ECO:0000256" key="1">
    <source>
        <dbReference type="SAM" id="MobiDB-lite"/>
    </source>
</evidence>
<proteinExistence type="predicted"/>
<feature type="compositionally biased region" description="Polar residues" evidence="1">
    <location>
        <begin position="1"/>
        <end position="31"/>
    </location>
</feature>
<accession>A0A9W9EWD4</accession>
<reference evidence="2" key="2">
    <citation type="journal article" date="2023" name="IMA Fungus">
        <title>Comparative genomic study of the Penicillium genus elucidates a diverse pangenome and 15 lateral gene transfer events.</title>
        <authorList>
            <person name="Petersen C."/>
            <person name="Sorensen T."/>
            <person name="Nielsen M.R."/>
            <person name="Sondergaard T.E."/>
            <person name="Sorensen J.L."/>
            <person name="Fitzpatrick D.A."/>
            <person name="Frisvad J.C."/>
            <person name="Nielsen K.L."/>
        </authorList>
    </citation>
    <scope>NUCLEOTIDE SEQUENCE</scope>
    <source>
        <strain evidence="2">IBT 30761</strain>
    </source>
</reference>
<dbReference type="Proteomes" id="UP001149074">
    <property type="component" value="Unassembled WGS sequence"/>
</dbReference>
<dbReference type="EMBL" id="JAPQKI010000009">
    <property type="protein sequence ID" value="KAJ5089075.1"/>
    <property type="molecule type" value="Genomic_DNA"/>
</dbReference>
<dbReference type="AlphaFoldDB" id="A0A9W9EWD4"/>
<name>A0A9W9EWD4_9EURO</name>
<gene>
    <name evidence="2" type="ORF">N7532_007759</name>
</gene>
<reference evidence="2" key="1">
    <citation type="submission" date="2022-11" db="EMBL/GenBank/DDBJ databases">
        <authorList>
            <person name="Petersen C."/>
        </authorList>
    </citation>
    <scope>NUCLEOTIDE SEQUENCE</scope>
    <source>
        <strain evidence="2">IBT 30761</strain>
    </source>
</reference>
<evidence type="ECO:0000313" key="2">
    <source>
        <dbReference type="EMBL" id="KAJ5089075.1"/>
    </source>
</evidence>
<evidence type="ECO:0000313" key="3">
    <source>
        <dbReference type="Proteomes" id="UP001149074"/>
    </source>
</evidence>
<dbReference type="GeneID" id="81359230"/>